<evidence type="ECO:0000256" key="10">
    <source>
        <dbReference type="ARBA" id="ARBA00022801"/>
    </source>
</evidence>
<dbReference type="GO" id="GO:0005737">
    <property type="term" value="C:cytoplasm"/>
    <property type="evidence" value="ECO:0007669"/>
    <property type="project" value="UniProtKB-SubCell"/>
</dbReference>
<proteinExistence type="inferred from homology"/>
<comment type="subcellular location">
    <subcellularLocation>
        <location evidence="2">Cytoplasm</location>
    </subcellularLocation>
</comment>
<keyword evidence="10" id="KW-0378">Hydrolase</keyword>
<dbReference type="GO" id="GO:0046872">
    <property type="term" value="F:metal ion binding"/>
    <property type="evidence" value="ECO:0007669"/>
    <property type="project" value="UniProtKB-KW"/>
</dbReference>
<feature type="active site" evidence="15">
    <location>
        <position position="507"/>
    </location>
</feature>
<dbReference type="InterPro" id="IPR005317">
    <property type="entry name" value="Dipeptidyl-peptase3"/>
</dbReference>
<evidence type="ECO:0000256" key="12">
    <source>
        <dbReference type="ARBA" id="ARBA00023049"/>
    </source>
</evidence>
<feature type="non-terminal residue" evidence="17">
    <location>
        <position position="782"/>
    </location>
</feature>
<keyword evidence="8" id="KW-0645">Protease</keyword>
<dbReference type="AlphaFoldDB" id="A0A154P3S4"/>
<evidence type="ECO:0000256" key="4">
    <source>
        <dbReference type="ARBA" id="ARBA00012063"/>
    </source>
</evidence>
<dbReference type="GO" id="GO:0006508">
    <property type="term" value="P:proteolysis"/>
    <property type="evidence" value="ECO:0007669"/>
    <property type="project" value="UniProtKB-KW"/>
</dbReference>
<evidence type="ECO:0000256" key="7">
    <source>
        <dbReference type="ARBA" id="ARBA00022490"/>
    </source>
</evidence>
<organism evidence="17 18">
    <name type="scientific">Dufourea novaeangliae</name>
    <name type="common">Sweat bee</name>
    <dbReference type="NCBI Taxonomy" id="178035"/>
    <lineage>
        <taxon>Eukaryota</taxon>
        <taxon>Metazoa</taxon>
        <taxon>Ecdysozoa</taxon>
        <taxon>Arthropoda</taxon>
        <taxon>Hexapoda</taxon>
        <taxon>Insecta</taxon>
        <taxon>Pterygota</taxon>
        <taxon>Neoptera</taxon>
        <taxon>Endopterygota</taxon>
        <taxon>Hymenoptera</taxon>
        <taxon>Apocrita</taxon>
        <taxon>Aculeata</taxon>
        <taxon>Apoidea</taxon>
        <taxon>Anthophila</taxon>
        <taxon>Halictidae</taxon>
        <taxon>Rophitinae</taxon>
        <taxon>Dufourea</taxon>
    </lineage>
</organism>
<dbReference type="OrthoDB" id="4694525at2759"/>
<evidence type="ECO:0000256" key="9">
    <source>
        <dbReference type="ARBA" id="ARBA00022723"/>
    </source>
</evidence>
<protein>
    <recommendedName>
        <fullName evidence="5">Dipeptidyl peptidase 3</fullName>
        <ecNumber evidence="4">3.4.14.4</ecNumber>
    </recommendedName>
    <alternativeName>
        <fullName evidence="13">Dipeptidyl aminopeptidase III</fullName>
    </alternativeName>
    <alternativeName>
        <fullName evidence="14">Dipeptidyl peptidase III</fullName>
    </alternativeName>
</protein>
<dbReference type="PIRSF" id="PIRSF007828">
    <property type="entry name" value="Dipeptidyl-peptidase_III"/>
    <property type="match status" value="1"/>
</dbReference>
<evidence type="ECO:0000256" key="14">
    <source>
        <dbReference type="ARBA" id="ARBA00032119"/>
    </source>
</evidence>
<sequence>LYSWSLCQQTIIFRKVFQNFTRSTSVGIYLNKKTTETLLSTRKIKHLKKNYNLCIRHLCTKMSDDTSFFTLPNNQPIISLECESAFKALTTKEKLYAHYLSQAAWNGSLIVFIQTSPESPLIFALLHKVFISESIDELKKSALDGGISEDEFTAFLVYSCGIFANAGNYKSFGDSKIIPKLPKEKFETVIKVSKAYKDNSKSTDEIWNKIQDVVYSIKGKLKSLGLGDKGVTTYFSANCTDKDADLVNEFMQEKGLESYNARCFKTVNSGNMDSYEIRLASVKTDTDPNITLSEEVYKNAKFKIARGDYSQLLIPVVDNLQKAKEYAANDNQKNMLNKYIEHFTAGLLQAHKDGSRFWIKDKGPVIETYIGFIETYRDPAGQRGEFEGFVAMVNKEMSKKFATLVHNAEKFIPKLPWGTDFEKDEFLRPDFTSLDVLTFSGSGIPAGINIPNYDEIRQSEGFKNVSLGNVIPANMKLDVIPFLSEHDQALMNTYRVASFEVQVGLHELLGHGTGKLLRQLGPDSYNFDKVNVKNPLTGEVIDKFFLPGETYDSKFGQMGSSYEECRAEAVGLYLSLEKDVLSIFGHDGPKADDIIYVNWLSLLWNGCAKALEMYQPSTKKWLQAHSQARYVLLRVCIEAGDGFVNVVESESGKNLLFSVDRSKILTVGKRAIGDFLNKLQIYKSTGDIDAAKEMYEKYSEVPEAGPHPWAHWRDIVLAHKEPRKIFVQSNTFINGSDEVHLKNYEPSFAGLIQSWIERFPSTEISQTFIKLWEKDEKYFTLE</sequence>
<feature type="binding site" evidence="16">
    <location>
        <position position="506"/>
    </location>
    <ligand>
        <name>Zn(2+)</name>
        <dbReference type="ChEBI" id="CHEBI:29105"/>
        <note>catalytic</note>
    </ligand>
</feature>
<feature type="binding site" evidence="16">
    <location>
        <position position="511"/>
    </location>
    <ligand>
        <name>Zn(2+)</name>
        <dbReference type="ChEBI" id="CHEBI:29105"/>
        <note>catalytic</note>
    </ligand>
</feature>
<dbReference type="PANTHER" id="PTHR23422:SF11">
    <property type="entry name" value="DIPEPTIDYL PEPTIDASE 3"/>
    <property type="match status" value="1"/>
</dbReference>
<evidence type="ECO:0000256" key="3">
    <source>
        <dbReference type="ARBA" id="ARBA00010200"/>
    </source>
</evidence>
<dbReference type="EC" id="3.4.14.4" evidence="4"/>
<evidence type="ECO:0000256" key="2">
    <source>
        <dbReference type="ARBA" id="ARBA00004496"/>
    </source>
</evidence>
<accession>A0A154P3S4</accession>
<dbReference type="GO" id="GO:0004177">
    <property type="term" value="F:aminopeptidase activity"/>
    <property type="evidence" value="ECO:0007669"/>
    <property type="project" value="UniProtKB-KW"/>
</dbReference>
<evidence type="ECO:0000256" key="11">
    <source>
        <dbReference type="ARBA" id="ARBA00022833"/>
    </source>
</evidence>
<evidence type="ECO:0000256" key="6">
    <source>
        <dbReference type="ARBA" id="ARBA00022438"/>
    </source>
</evidence>
<keyword evidence="9 16" id="KW-0479">Metal-binding</keyword>
<dbReference type="EMBL" id="KQ434809">
    <property type="protein sequence ID" value="KZC06472.1"/>
    <property type="molecule type" value="Genomic_DNA"/>
</dbReference>
<feature type="non-terminal residue" evidence="17">
    <location>
        <position position="1"/>
    </location>
</feature>
<gene>
    <name evidence="17" type="ORF">WN55_10383</name>
</gene>
<evidence type="ECO:0000256" key="15">
    <source>
        <dbReference type="PIRSR" id="PIRSR007828-1"/>
    </source>
</evidence>
<keyword evidence="11 16" id="KW-0862">Zinc</keyword>
<dbReference type="Gene3D" id="3.30.540.30">
    <property type="match status" value="3"/>
</dbReference>
<dbReference type="GO" id="GO:0008235">
    <property type="term" value="F:metalloexopeptidase activity"/>
    <property type="evidence" value="ECO:0007669"/>
    <property type="project" value="InterPro"/>
</dbReference>
<dbReference type="PANTHER" id="PTHR23422">
    <property type="entry name" value="DIPEPTIDYL PEPTIDASE III-RELATED"/>
    <property type="match status" value="1"/>
</dbReference>
<keyword evidence="7" id="KW-0963">Cytoplasm</keyword>
<comment type="similarity">
    <text evidence="3">Belongs to the peptidase M49 family.</text>
</comment>
<dbReference type="Proteomes" id="UP000076502">
    <property type="component" value="Unassembled WGS sequence"/>
</dbReference>
<evidence type="ECO:0000256" key="5">
    <source>
        <dbReference type="ARBA" id="ARBA00014713"/>
    </source>
</evidence>
<dbReference type="InterPro" id="IPR039461">
    <property type="entry name" value="Peptidase_M49"/>
</dbReference>
<keyword evidence="6" id="KW-0031">Aminopeptidase</keyword>
<reference evidence="17 18" key="1">
    <citation type="submission" date="2015-07" db="EMBL/GenBank/DDBJ databases">
        <title>The genome of Dufourea novaeangliae.</title>
        <authorList>
            <person name="Pan H."/>
            <person name="Kapheim K."/>
        </authorList>
    </citation>
    <scope>NUCLEOTIDE SEQUENCE [LARGE SCALE GENOMIC DNA]</scope>
    <source>
        <strain evidence="17">0120121106</strain>
        <tissue evidence="17">Whole body</tissue>
    </source>
</reference>
<feature type="binding site" evidence="16">
    <location>
        <position position="564"/>
    </location>
    <ligand>
        <name>Zn(2+)</name>
        <dbReference type="ChEBI" id="CHEBI:29105"/>
        <note>catalytic</note>
    </ligand>
</feature>
<keyword evidence="18" id="KW-1185">Reference proteome</keyword>
<evidence type="ECO:0000313" key="17">
    <source>
        <dbReference type="EMBL" id="KZC06472.1"/>
    </source>
</evidence>
<comment type="cofactor">
    <cofactor evidence="16">
        <name>Zn(2+)</name>
        <dbReference type="ChEBI" id="CHEBI:29105"/>
    </cofactor>
    <text evidence="16">Binds 1 zinc ion per subunit.</text>
</comment>
<name>A0A154P3S4_DUFNO</name>
<dbReference type="GO" id="GO:0008239">
    <property type="term" value="F:dipeptidyl-peptidase activity"/>
    <property type="evidence" value="ECO:0007669"/>
    <property type="project" value="UniProtKB-EC"/>
</dbReference>
<dbReference type="STRING" id="178035.A0A154P3S4"/>
<dbReference type="FunFam" id="3.30.540.30:FF:000001">
    <property type="entry name" value="Dipeptidyl peptidase 3"/>
    <property type="match status" value="1"/>
</dbReference>
<evidence type="ECO:0000313" key="18">
    <source>
        <dbReference type="Proteomes" id="UP000076502"/>
    </source>
</evidence>
<dbReference type="FunFam" id="3.30.540.30:FF:000008">
    <property type="entry name" value="Dipeptidyl peptidase 3"/>
    <property type="match status" value="1"/>
</dbReference>
<evidence type="ECO:0000256" key="13">
    <source>
        <dbReference type="ARBA" id="ARBA00031288"/>
    </source>
</evidence>
<dbReference type="FunFam" id="3.30.540.30:FF:000002">
    <property type="entry name" value="Dipeptidyl peptidase 3"/>
    <property type="match status" value="1"/>
</dbReference>
<comment type="catalytic activity">
    <reaction evidence="1">
        <text>Release of an N-terminal dipeptide from a peptide comprising four or more residues, with broad specificity. Also acts on dipeptidyl 2-naphthylamides.</text>
        <dbReference type="EC" id="3.4.14.4"/>
    </reaction>
</comment>
<evidence type="ECO:0000256" key="1">
    <source>
        <dbReference type="ARBA" id="ARBA00001336"/>
    </source>
</evidence>
<evidence type="ECO:0000256" key="16">
    <source>
        <dbReference type="PIRSR" id="PIRSR007828-2"/>
    </source>
</evidence>
<dbReference type="Pfam" id="PF03571">
    <property type="entry name" value="Peptidase_M49"/>
    <property type="match status" value="1"/>
</dbReference>
<evidence type="ECO:0000256" key="8">
    <source>
        <dbReference type="ARBA" id="ARBA00022670"/>
    </source>
</evidence>
<keyword evidence="12" id="KW-0482">Metalloprotease</keyword>